<dbReference type="Gene3D" id="1.10.150.50">
    <property type="entry name" value="Transcription Factor, Ets-1"/>
    <property type="match status" value="1"/>
</dbReference>
<evidence type="ECO:0000313" key="2">
    <source>
        <dbReference type="EMBL" id="OZC05722.1"/>
    </source>
</evidence>
<feature type="region of interest" description="Disordered" evidence="1">
    <location>
        <begin position="114"/>
        <end position="159"/>
    </location>
</feature>
<dbReference type="AlphaFoldDB" id="A0A238BKG8"/>
<proteinExistence type="predicted"/>
<dbReference type="InterPro" id="IPR013761">
    <property type="entry name" value="SAM/pointed_sf"/>
</dbReference>
<keyword evidence="3" id="KW-1185">Reference proteome</keyword>
<protein>
    <recommendedName>
        <fullName evidence="4">SAM domain-containing protein</fullName>
    </recommendedName>
</protein>
<dbReference type="PANTHER" id="PTHR21359:SF1">
    <property type="entry name" value="DUF5577 DOMAIN-CONTAINING PROTEIN"/>
    <property type="match status" value="1"/>
</dbReference>
<organism evidence="2 3">
    <name type="scientific">Onchocerca flexuosa</name>
    <dbReference type="NCBI Taxonomy" id="387005"/>
    <lineage>
        <taxon>Eukaryota</taxon>
        <taxon>Metazoa</taxon>
        <taxon>Ecdysozoa</taxon>
        <taxon>Nematoda</taxon>
        <taxon>Chromadorea</taxon>
        <taxon>Rhabditida</taxon>
        <taxon>Spirurina</taxon>
        <taxon>Spiruromorpha</taxon>
        <taxon>Filarioidea</taxon>
        <taxon>Onchocercidae</taxon>
        <taxon>Onchocerca</taxon>
    </lineage>
</organism>
<evidence type="ECO:0000256" key="1">
    <source>
        <dbReference type="SAM" id="MobiDB-lite"/>
    </source>
</evidence>
<evidence type="ECO:0000313" key="3">
    <source>
        <dbReference type="Proteomes" id="UP000242913"/>
    </source>
</evidence>
<dbReference type="GO" id="GO:0005634">
    <property type="term" value="C:nucleus"/>
    <property type="evidence" value="ECO:0007669"/>
    <property type="project" value="TreeGrafter"/>
</dbReference>
<feature type="compositionally biased region" description="Polar residues" evidence="1">
    <location>
        <begin position="129"/>
        <end position="145"/>
    </location>
</feature>
<gene>
    <name evidence="2" type="ORF">X798_07304</name>
</gene>
<sequence length="185" mass="20151">MQFTMLDALDKSVLIELGVVTVGDQIAILQHIRKFKSSQKEITNCNSSAIESSNIATAKDSFLRHIKISEKKISAAPDRDDIYHIHLPVGTTPKTRAILRKHNVLKSAGLLKRGSSGIRQSGKDIRPSAKQNSRVRQSNTTGSKYSATSVAASSEVSSTTDEFYDRLGVKGLISDQFGAQKYSVG</sequence>
<dbReference type="Proteomes" id="UP000242913">
    <property type="component" value="Unassembled WGS sequence"/>
</dbReference>
<dbReference type="EMBL" id="KZ270499">
    <property type="protein sequence ID" value="OZC05722.1"/>
    <property type="molecule type" value="Genomic_DNA"/>
</dbReference>
<evidence type="ECO:0008006" key="4">
    <source>
        <dbReference type="Google" id="ProtNLM"/>
    </source>
</evidence>
<dbReference type="OrthoDB" id="10067653at2759"/>
<feature type="compositionally biased region" description="Low complexity" evidence="1">
    <location>
        <begin position="146"/>
        <end position="159"/>
    </location>
</feature>
<reference evidence="2 3" key="1">
    <citation type="submission" date="2015-12" db="EMBL/GenBank/DDBJ databases">
        <title>Draft genome of the nematode, Onchocerca flexuosa.</title>
        <authorList>
            <person name="Mitreva M."/>
        </authorList>
    </citation>
    <scope>NUCLEOTIDE SEQUENCE [LARGE SCALE GENOMIC DNA]</scope>
    <source>
        <strain evidence="2">Red Deer</strain>
    </source>
</reference>
<dbReference type="InterPro" id="IPR039161">
    <property type="entry name" value="C19orf47-like"/>
</dbReference>
<accession>A0A238BKG8</accession>
<name>A0A238BKG8_9BILA</name>
<dbReference type="PANTHER" id="PTHR21359">
    <property type="entry name" value="DUF5577 DOMAIN-CONTAINING PROTEIN"/>
    <property type="match status" value="1"/>
</dbReference>